<feature type="region of interest" description="Disordered" evidence="1">
    <location>
        <begin position="124"/>
        <end position="143"/>
    </location>
</feature>
<gene>
    <name evidence="2" type="ORF">LCGC14_2485350</name>
</gene>
<dbReference type="AlphaFoldDB" id="A0A0F9B743"/>
<feature type="compositionally biased region" description="Basic and acidic residues" evidence="1">
    <location>
        <begin position="134"/>
        <end position="143"/>
    </location>
</feature>
<evidence type="ECO:0000256" key="1">
    <source>
        <dbReference type="SAM" id="MobiDB-lite"/>
    </source>
</evidence>
<protein>
    <submittedName>
        <fullName evidence="2">Uncharacterized protein</fullName>
    </submittedName>
</protein>
<sequence>MLRKLNKGEKALVLRQGCGHKMKTGEIITSLNEGSPVYCSGDSGRWTMPRDYLLAIRDRVKRGPDFGRDYDFVSSAPESSDIGIVTGFSGENTAINKSWDGSCVSVKWGGRDYPMRYRMNADYQDLKPTGDSAGDSKGDDGLMNAKEAEDTFYKLTKLQEPYRRKQ</sequence>
<accession>A0A0F9B743</accession>
<reference evidence="2" key="1">
    <citation type="journal article" date="2015" name="Nature">
        <title>Complex archaea that bridge the gap between prokaryotes and eukaryotes.</title>
        <authorList>
            <person name="Spang A."/>
            <person name="Saw J.H."/>
            <person name="Jorgensen S.L."/>
            <person name="Zaremba-Niedzwiedzka K."/>
            <person name="Martijn J."/>
            <person name="Lind A.E."/>
            <person name="van Eijk R."/>
            <person name="Schleper C."/>
            <person name="Guy L."/>
            <person name="Ettema T.J."/>
        </authorList>
    </citation>
    <scope>NUCLEOTIDE SEQUENCE</scope>
</reference>
<evidence type="ECO:0000313" key="2">
    <source>
        <dbReference type="EMBL" id="KKL17460.1"/>
    </source>
</evidence>
<proteinExistence type="predicted"/>
<name>A0A0F9B743_9ZZZZ</name>
<dbReference type="EMBL" id="LAZR01039250">
    <property type="protein sequence ID" value="KKL17460.1"/>
    <property type="molecule type" value="Genomic_DNA"/>
</dbReference>
<comment type="caution">
    <text evidence="2">The sequence shown here is derived from an EMBL/GenBank/DDBJ whole genome shotgun (WGS) entry which is preliminary data.</text>
</comment>
<organism evidence="2">
    <name type="scientific">marine sediment metagenome</name>
    <dbReference type="NCBI Taxonomy" id="412755"/>
    <lineage>
        <taxon>unclassified sequences</taxon>
        <taxon>metagenomes</taxon>
        <taxon>ecological metagenomes</taxon>
    </lineage>
</organism>